<evidence type="ECO:0000256" key="1">
    <source>
        <dbReference type="ARBA" id="ARBA00001974"/>
    </source>
</evidence>
<comment type="cofactor">
    <cofactor evidence="1">
        <name>FAD</name>
        <dbReference type="ChEBI" id="CHEBI:57692"/>
    </cofactor>
</comment>
<dbReference type="PANTHER" id="PTHR48105">
    <property type="entry name" value="THIOREDOXIN REDUCTASE 1-RELATED-RELATED"/>
    <property type="match status" value="1"/>
</dbReference>
<dbReference type="EMBL" id="BJOD01000001">
    <property type="protein sequence ID" value="GED24013.1"/>
    <property type="molecule type" value="Genomic_DNA"/>
</dbReference>
<reference evidence="7 8" key="1">
    <citation type="submission" date="2018-10" db="EMBL/GenBank/DDBJ databases">
        <title>Phylogenomics of Brevibacillus.</title>
        <authorList>
            <person name="Dunlap C."/>
        </authorList>
    </citation>
    <scope>NUCLEOTIDE SEQUENCE [LARGE SCALE GENOMIC DNA]</scope>
    <source>
        <strain evidence="7 8">NRRL NRS 1219</strain>
    </source>
</reference>
<feature type="domain" description="FAD/NAD(P)-binding" evidence="5">
    <location>
        <begin position="2"/>
        <end position="287"/>
    </location>
</feature>
<dbReference type="InterPro" id="IPR050097">
    <property type="entry name" value="Ferredoxin-NADP_redctase_2"/>
</dbReference>
<evidence type="ECO:0000313" key="8">
    <source>
        <dbReference type="Proteomes" id="UP000276178"/>
    </source>
</evidence>
<evidence type="ECO:0000256" key="2">
    <source>
        <dbReference type="ARBA" id="ARBA00011738"/>
    </source>
</evidence>
<keyword evidence="3" id="KW-0285">Flavoprotein</keyword>
<sequence>MYDTIIVGGGIAGLQTAIQLARSPRRVAVIDVPGGRSAVAKNYRNILGFSEGVSGDFFRREGRKQAAQYGAEFIADEVTGLVANPEGSFRVTTKTRAGAQALQAKTLVMATGMADPFPAIAELRDCLGLSVFICPDCDGYESVGQTTAVIGDGSHAVQMAGDLFFYTKKLVVVNHGGSEIDEEEQALLDRLGIGYRAARVEKLVQADGLLQRLELSSGEKLTVTRAFLAFPGAQAQTGLLQAFSVHINEKGHVRTDPRTKETDHRNLWAVGDIAVHSQQVAIAMGDGAQAAIWIQKRLRELDGELPFEQK</sequence>
<keyword evidence="9" id="KW-1185">Reference proteome</keyword>
<evidence type="ECO:0000313" key="7">
    <source>
        <dbReference type="EMBL" id="RNB53336.1"/>
    </source>
</evidence>
<keyword evidence="4" id="KW-0560">Oxidoreductase</keyword>
<evidence type="ECO:0000259" key="5">
    <source>
        <dbReference type="Pfam" id="PF07992"/>
    </source>
</evidence>
<dbReference type="InterPro" id="IPR023753">
    <property type="entry name" value="FAD/NAD-binding_dom"/>
</dbReference>
<dbReference type="EMBL" id="RHHN01000048">
    <property type="protein sequence ID" value="RNB53336.1"/>
    <property type="molecule type" value="Genomic_DNA"/>
</dbReference>
<accession>A0A3M8AQ45</accession>
<dbReference type="OrthoDB" id="9806179at2"/>
<evidence type="ECO:0000256" key="4">
    <source>
        <dbReference type="ARBA" id="ARBA00023002"/>
    </source>
</evidence>
<dbReference type="GO" id="GO:0016491">
    <property type="term" value="F:oxidoreductase activity"/>
    <property type="evidence" value="ECO:0007669"/>
    <property type="project" value="UniProtKB-KW"/>
</dbReference>
<comment type="caution">
    <text evidence="7">The sequence shown here is derived from an EMBL/GenBank/DDBJ whole genome shotgun (WGS) entry which is preliminary data.</text>
</comment>
<comment type="subunit">
    <text evidence="2">Homodimer.</text>
</comment>
<dbReference type="Pfam" id="PF07992">
    <property type="entry name" value="Pyr_redox_2"/>
    <property type="match status" value="1"/>
</dbReference>
<evidence type="ECO:0000256" key="3">
    <source>
        <dbReference type="ARBA" id="ARBA00022630"/>
    </source>
</evidence>
<organism evidence="7 8">
    <name type="scientific">Brevibacillus agri</name>
    <dbReference type="NCBI Taxonomy" id="51101"/>
    <lineage>
        <taxon>Bacteria</taxon>
        <taxon>Bacillati</taxon>
        <taxon>Bacillota</taxon>
        <taxon>Bacilli</taxon>
        <taxon>Bacillales</taxon>
        <taxon>Paenibacillaceae</taxon>
        <taxon>Brevibacillus</taxon>
    </lineage>
</organism>
<gene>
    <name evidence="6" type="primary">trxB2</name>
    <name evidence="6" type="ORF">BAG01nite_01150</name>
    <name evidence="7" type="ORF">EB820_17265</name>
</gene>
<dbReference type="Gene3D" id="3.50.50.60">
    <property type="entry name" value="FAD/NAD(P)-binding domain"/>
    <property type="match status" value="2"/>
</dbReference>
<dbReference type="AlphaFoldDB" id="A0A3M8AQ45"/>
<dbReference type="InterPro" id="IPR036188">
    <property type="entry name" value="FAD/NAD-bd_sf"/>
</dbReference>
<proteinExistence type="predicted"/>
<dbReference type="SUPFAM" id="SSF51905">
    <property type="entry name" value="FAD/NAD(P)-binding domain"/>
    <property type="match status" value="1"/>
</dbReference>
<reference evidence="6 9" key="2">
    <citation type="submission" date="2019-06" db="EMBL/GenBank/DDBJ databases">
        <title>Whole genome shotgun sequence of Brevibacillus agri NBRC 15538.</title>
        <authorList>
            <person name="Hosoyama A."/>
            <person name="Uohara A."/>
            <person name="Ohji S."/>
            <person name="Ichikawa N."/>
        </authorList>
    </citation>
    <scope>NUCLEOTIDE SEQUENCE [LARGE SCALE GENOMIC DNA]</scope>
    <source>
        <strain evidence="6 9">NBRC 15538</strain>
    </source>
</reference>
<dbReference type="PRINTS" id="PR00368">
    <property type="entry name" value="FADPNR"/>
</dbReference>
<dbReference type="PRINTS" id="PR00469">
    <property type="entry name" value="PNDRDTASEII"/>
</dbReference>
<dbReference type="Proteomes" id="UP000276178">
    <property type="component" value="Unassembled WGS sequence"/>
</dbReference>
<evidence type="ECO:0000313" key="6">
    <source>
        <dbReference type="EMBL" id="GED24013.1"/>
    </source>
</evidence>
<protein>
    <submittedName>
        <fullName evidence="7">NAD(P)/FAD-dependent oxidoreductase</fullName>
    </submittedName>
    <submittedName>
        <fullName evidence="6">Thioredoxin-disulfide reductase</fullName>
    </submittedName>
</protein>
<dbReference type="RefSeq" id="WP_007785488.1">
    <property type="nucleotide sequence ID" value="NZ_BJOD01000001.1"/>
</dbReference>
<dbReference type="Proteomes" id="UP000317180">
    <property type="component" value="Unassembled WGS sequence"/>
</dbReference>
<evidence type="ECO:0000313" key="9">
    <source>
        <dbReference type="Proteomes" id="UP000317180"/>
    </source>
</evidence>
<name>A0A3M8AQ45_9BACL</name>
<dbReference type="GeneID" id="82811968"/>